<reference evidence="2 3" key="1">
    <citation type="journal article" date="2018" name="PLoS Pathog.">
        <title>Evolution of structural diversity of trichothecenes, a family of toxins produced by plant pathogenic and entomopathogenic fungi.</title>
        <authorList>
            <person name="Proctor R.H."/>
            <person name="McCormick S.P."/>
            <person name="Kim H.S."/>
            <person name="Cardoza R.E."/>
            <person name="Stanley A.M."/>
            <person name="Lindo L."/>
            <person name="Kelly A."/>
            <person name="Brown D.W."/>
            <person name="Lee T."/>
            <person name="Vaughan M.M."/>
            <person name="Alexander N.J."/>
            <person name="Busman M."/>
            <person name="Gutierrez S."/>
        </authorList>
    </citation>
    <scope>NUCLEOTIDE SEQUENCE [LARGE SCALE GENOMIC DNA]</scope>
    <source>
        <strain evidence="2 3">NRRL 20695</strain>
    </source>
</reference>
<feature type="compositionally biased region" description="Polar residues" evidence="1">
    <location>
        <begin position="1"/>
        <end position="10"/>
    </location>
</feature>
<feature type="compositionally biased region" description="Acidic residues" evidence="1">
    <location>
        <begin position="207"/>
        <end position="226"/>
    </location>
</feature>
<feature type="compositionally biased region" description="Acidic residues" evidence="1">
    <location>
        <begin position="15"/>
        <end position="25"/>
    </location>
</feature>
<dbReference type="AlphaFoldDB" id="A0A395RJX3"/>
<organism evidence="2 3">
    <name type="scientific">Fusarium longipes</name>
    <dbReference type="NCBI Taxonomy" id="694270"/>
    <lineage>
        <taxon>Eukaryota</taxon>
        <taxon>Fungi</taxon>
        <taxon>Dikarya</taxon>
        <taxon>Ascomycota</taxon>
        <taxon>Pezizomycotina</taxon>
        <taxon>Sordariomycetes</taxon>
        <taxon>Hypocreomycetidae</taxon>
        <taxon>Hypocreales</taxon>
        <taxon>Nectriaceae</taxon>
        <taxon>Fusarium</taxon>
    </lineage>
</organism>
<feature type="region of interest" description="Disordered" evidence="1">
    <location>
        <begin position="362"/>
        <end position="382"/>
    </location>
</feature>
<dbReference type="EMBL" id="PXOG01000341">
    <property type="protein sequence ID" value="RGP60394.1"/>
    <property type="molecule type" value="Genomic_DNA"/>
</dbReference>
<comment type="caution">
    <text evidence="2">The sequence shown here is derived from an EMBL/GenBank/DDBJ whole genome shotgun (WGS) entry which is preliminary data.</text>
</comment>
<evidence type="ECO:0000256" key="1">
    <source>
        <dbReference type="SAM" id="MobiDB-lite"/>
    </source>
</evidence>
<sequence length="407" mass="44897">MNNSNSSNVRPQDIIDIDSDSDESDISSHIPSSDTLEEKDLPTMIEEFRERCLNGLPVNLMTADFKNHLFFNSNRRLEEAKASGVSLNDIIVGDDCLPTWSGSTWDPAVESLHDTIQSRLATRDEAQQAGILGAAAEEAIRFLHHDNEDDRNTPADQQDGTSSVDDFYAAQMQDIEGVWPYEAATLDSPADSSSMALSHPYSSDSGSDSDSESEPDNSPDEEDFDDTFSVDIMFDPEADYPDSGNEEPNIFHSARVLSVPSQYANVDLEIYEADDEDELEDLPEMELCVDGELYEALFNTEEAVDVEIEGSRLICTGALFEEGEEMTLDNPEDINAVFGVQGDEDGLDLEISKGGVESQMFRQRVGSGDEPSNGPLSSSWENTTGEQTIYHETTGNVVWETEDGFAW</sequence>
<accession>A0A395RJX3</accession>
<keyword evidence="3" id="KW-1185">Reference proteome</keyword>
<gene>
    <name evidence="2" type="ORF">FLONG3_10860</name>
</gene>
<feature type="region of interest" description="Disordered" evidence="1">
    <location>
        <begin position="186"/>
        <end position="226"/>
    </location>
</feature>
<evidence type="ECO:0000313" key="2">
    <source>
        <dbReference type="EMBL" id="RGP60394.1"/>
    </source>
</evidence>
<protein>
    <submittedName>
        <fullName evidence="2">Uncharacterized protein</fullName>
    </submittedName>
</protein>
<dbReference type="Proteomes" id="UP000266234">
    <property type="component" value="Unassembled WGS sequence"/>
</dbReference>
<feature type="region of interest" description="Disordered" evidence="1">
    <location>
        <begin position="1"/>
        <end position="39"/>
    </location>
</feature>
<dbReference type="OrthoDB" id="4939762at2759"/>
<proteinExistence type="predicted"/>
<evidence type="ECO:0000313" key="3">
    <source>
        <dbReference type="Proteomes" id="UP000266234"/>
    </source>
</evidence>
<name>A0A395RJX3_9HYPO</name>